<protein>
    <submittedName>
        <fullName evidence="1">Uncharacterized protein</fullName>
    </submittedName>
</protein>
<organism evidence="1">
    <name type="scientific">marine sediment metagenome</name>
    <dbReference type="NCBI Taxonomy" id="412755"/>
    <lineage>
        <taxon>unclassified sequences</taxon>
        <taxon>metagenomes</taxon>
        <taxon>ecological metagenomes</taxon>
    </lineage>
</organism>
<dbReference type="AlphaFoldDB" id="X1GVD4"/>
<feature type="non-terminal residue" evidence="1">
    <location>
        <position position="174"/>
    </location>
</feature>
<sequence length="174" mass="19692">MKLKFDIKDIIGLEVTSPQDLGEKLCSVIESRENLPSYAALGICDEKFMVDMFHVNDIELKDLRAHLKGICAEFLCLAEDDIEMDYQVLKSSEDSISGIYMCLPKTILNAYFDVCTEAGIIPVKITSSLLMSMESLSEDREEKHERISFIEFSNGKLIYLSVFQNKACELRANS</sequence>
<reference evidence="1" key="1">
    <citation type="journal article" date="2014" name="Front. Microbiol.">
        <title>High frequency of phylogenetically diverse reductive dehalogenase-homologous genes in deep subseafloor sedimentary metagenomes.</title>
        <authorList>
            <person name="Kawai M."/>
            <person name="Futagami T."/>
            <person name="Toyoda A."/>
            <person name="Takaki Y."/>
            <person name="Nishi S."/>
            <person name="Hori S."/>
            <person name="Arai W."/>
            <person name="Tsubouchi T."/>
            <person name="Morono Y."/>
            <person name="Uchiyama I."/>
            <person name="Ito T."/>
            <person name="Fujiyama A."/>
            <person name="Inagaki F."/>
            <person name="Takami H."/>
        </authorList>
    </citation>
    <scope>NUCLEOTIDE SEQUENCE</scope>
    <source>
        <strain evidence="1">Expedition CK06-06</strain>
    </source>
</reference>
<gene>
    <name evidence="1" type="ORF">S03H2_17181</name>
</gene>
<dbReference type="EMBL" id="BARU01008839">
    <property type="protein sequence ID" value="GAH45559.1"/>
    <property type="molecule type" value="Genomic_DNA"/>
</dbReference>
<name>X1GVD4_9ZZZZ</name>
<proteinExistence type="predicted"/>
<accession>X1GVD4</accession>
<comment type="caution">
    <text evidence="1">The sequence shown here is derived from an EMBL/GenBank/DDBJ whole genome shotgun (WGS) entry which is preliminary data.</text>
</comment>
<evidence type="ECO:0000313" key="1">
    <source>
        <dbReference type="EMBL" id="GAH45559.1"/>
    </source>
</evidence>